<feature type="non-terminal residue" evidence="1">
    <location>
        <position position="146"/>
    </location>
</feature>
<dbReference type="Gene3D" id="1.20.120.330">
    <property type="entry name" value="Nucleotidyltransferases domain 2"/>
    <property type="match status" value="1"/>
</dbReference>
<dbReference type="AlphaFoldDB" id="A0A9W4T4N9"/>
<dbReference type="EMBL" id="CAMKVN010008642">
    <property type="protein sequence ID" value="CAI2192709.1"/>
    <property type="molecule type" value="Genomic_DNA"/>
</dbReference>
<dbReference type="OrthoDB" id="2400319at2759"/>
<organism evidence="1 2">
    <name type="scientific">Funneliformis geosporum</name>
    <dbReference type="NCBI Taxonomy" id="1117311"/>
    <lineage>
        <taxon>Eukaryota</taxon>
        <taxon>Fungi</taxon>
        <taxon>Fungi incertae sedis</taxon>
        <taxon>Mucoromycota</taxon>
        <taxon>Glomeromycotina</taxon>
        <taxon>Glomeromycetes</taxon>
        <taxon>Glomerales</taxon>
        <taxon>Glomeraceae</taxon>
        <taxon>Funneliformis</taxon>
    </lineage>
</organism>
<dbReference type="Pfam" id="PF08780">
    <property type="entry name" value="NTase_sub_bind"/>
    <property type="match status" value="1"/>
</dbReference>
<proteinExistence type="predicted"/>
<comment type="caution">
    <text evidence="1">The sequence shown here is derived from an EMBL/GenBank/DDBJ whole genome shotgun (WGS) entry which is preliminary data.</text>
</comment>
<accession>A0A9W4T4N9</accession>
<evidence type="ECO:0000313" key="1">
    <source>
        <dbReference type="EMBL" id="CAI2192709.1"/>
    </source>
</evidence>
<sequence length="146" mass="16933">MNDKLDIKPLISTRNFLAEIIQNAKNDYEKVGAIQAFEVSFELTKNVIRKILLLRAQEAPITPKEIFRLAALEGLIEILTSLPKFLQELNLLITKLKELPECYTKGTARQLSDLDLCYQEFIPDFLVYQIEEEFKESDLPFRVELI</sequence>
<protein>
    <submittedName>
        <fullName evidence="1">4479_t:CDS:1</fullName>
    </submittedName>
</protein>
<dbReference type="InterPro" id="IPR010235">
    <property type="entry name" value="HepT"/>
</dbReference>
<evidence type="ECO:0000313" key="2">
    <source>
        <dbReference type="Proteomes" id="UP001153678"/>
    </source>
</evidence>
<dbReference type="SUPFAM" id="SSF81593">
    <property type="entry name" value="Nucleotidyltransferase substrate binding subunit/domain"/>
    <property type="match status" value="1"/>
</dbReference>
<name>A0A9W4T4N9_9GLOM</name>
<reference evidence="1" key="1">
    <citation type="submission" date="2022-08" db="EMBL/GenBank/DDBJ databases">
        <authorList>
            <person name="Kallberg Y."/>
            <person name="Tangrot J."/>
            <person name="Rosling A."/>
        </authorList>
    </citation>
    <scope>NUCLEOTIDE SEQUENCE</scope>
    <source>
        <strain evidence="1">Wild A</strain>
    </source>
</reference>
<gene>
    <name evidence="1" type="ORF">FWILDA_LOCUS15713</name>
</gene>
<dbReference type="Proteomes" id="UP001153678">
    <property type="component" value="Unassembled WGS sequence"/>
</dbReference>
<keyword evidence="2" id="KW-1185">Reference proteome</keyword>